<protein>
    <submittedName>
        <fullName evidence="7">Uncharacterized protein</fullName>
    </submittedName>
</protein>
<name>Q4BYF1_CROWT</name>
<keyword evidence="4 6" id="KW-1133">Transmembrane helix</keyword>
<evidence type="ECO:0000256" key="2">
    <source>
        <dbReference type="ARBA" id="ARBA00022475"/>
    </source>
</evidence>
<evidence type="ECO:0000313" key="7">
    <source>
        <dbReference type="EMBL" id="EAM48934.1"/>
    </source>
</evidence>
<dbReference type="PANTHER" id="PTHR40277">
    <property type="entry name" value="BLL5419 PROTEIN"/>
    <property type="match status" value="1"/>
</dbReference>
<dbReference type="AlphaFoldDB" id="Q4BYF1"/>
<dbReference type="GO" id="GO:0005886">
    <property type="term" value="C:plasma membrane"/>
    <property type="evidence" value="ECO:0007669"/>
    <property type="project" value="UniProtKB-SubCell"/>
</dbReference>
<dbReference type="Pfam" id="PF03706">
    <property type="entry name" value="LPG_synthase_TM"/>
    <property type="match status" value="1"/>
</dbReference>
<keyword evidence="3 6" id="KW-0812">Transmembrane</keyword>
<sequence>MLLKRFSFFIQIGGTFILLYILFRNFEWTTFWKLLQQIPVVFYLYSLAVVFLSIVLYTLRWQLILISMEIKAPFFLLLRQYLIAAFFNNFLPTGIGGDWARIYYLGQNKGYVQVAASVFIDRFLGFFSLTIIGTLICWCFNFSSVVFLVTRNLLTVCLVLFFGVFLLAKFSRAENFVLNFGPNEGRWGSLKENFAQFIGKVRVVCQKPELILGVIVIGIVYLSITATIYQGFFTNLSDIEVNFWLIVGALASIYILTNIPITVNGIGLREQLHYLLFAVIGIPKELSVSVSLLIFSNILVISLAGYCSWLQLKLSSSKP</sequence>
<evidence type="ECO:0000256" key="4">
    <source>
        <dbReference type="ARBA" id="ARBA00022989"/>
    </source>
</evidence>
<dbReference type="InterPro" id="IPR022791">
    <property type="entry name" value="L-PG_synthase/AglD"/>
</dbReference>
<dbReference type="RefSeq" id="WP_007307307.1">
    <property type="nucleotide sequence ID" value="NZ_AADV02000104.1"/>
</dbReference>
<comment type="subcellular location">
    <subcellularLocation>
        <location evidence="1">Cell membrane</location>
        <topology evidence="1">Multi-pass membrane protein</topology>
    </subcellularLocation>
</comment>
<evidence type="ECO:0000256" key="3">
    <source>
        <dbReference type="ARBA" id="ARBA00022692"/>
    </source>
</evidence>
<keyword evidence="8" id="KW-1185">Reference proteome</keyword>
<reference evidence="7" key="3">
    <citation type="submission" date="2016-12" db="EMBL/GenBank/DDBJ databases">
        <title>Annotation of the draft genome assembly of Crocosphaera watsonii WH 8501.</title>
        <authorList>
            <consortium name="US DOE Joint Genome Institute (JGI-ORNL)"/>
            <person name="Larimer F."/>
            <person name="Land M."/>
        </authorList>
    </citation>
    <scope>NUCLEOTIDE SEQUENCE</scope>
    <source>
        <strain evidence="7">WH 8501</strain>
    </source>
</reference>
<dbReference type="PANTHER" id="PTHR40277:SF1">
    <property type="entry name" value="BLL5419 PROTEIN"/>
    <property type="match status" value="1"/>
</dbReference>
<proteinExistence type="predicted"/>
<feature type="transmembrane region" description="Helical" evidence="6">
    <location>
        <begin position="241"/>
        <end position="266"/>
    </location>
</feature>
<evidence type="ECO:0000256" key="6">
    <source>
        <dbReference type="SAM" id="Phobius"/>
    </source>
</evidence>
<gene>
    <name evidence="7" type="ORF">CwatDRAFT_1331</name>
</gene>
<organism evidence="7 8">
    <name type="scientific">Crocosphaera watsonii WH 8501</name>
    <dbReference type="NCBI Taxonomy" id="165597"/>
    <lineage>
        <taxon>Bacteria</taxon>
        <taxon>Bacillati</taxon>
        <taxon>Cyanobacteriota</taxon>
        <taxon>Cyanophyceae</taxon>
        <taxon>Oscillatoriophycideae</taxon>
        <taxon>Chroococcales</taxon>
        <taxon>Aphanothecaceae</taxon>
        <taxon>Crocosphaera</taxon>
    </lineage>
</organism>
<reference evidence="7" key="1">
    <citation type="submission" date="2004-02" db="EMBL/GenBank/DDBJ databases">
        <authorList>
            <consortium name="DOE Joint Genome Institute"/>
        </authorList>
    </citation>
    <scope>NUCLEOTIDE SEQUENCE [LARGE SCALE GENOMIC DNA]</scope>
    <source>
        <strain evidence="7">WH 8501</strain>
    </source>
</reference>
<feature type="transmembrane region" description="Helical" evidence="6">
    <location>
        <begin position="210"/>
        <end position="229"/>
    </location>
</feature>
<keyword evidence="2" id="KW-1003">Cell membrane</keyword>
<dbReference type="NCBIfam" id="TIGR00374">
    <property type="entry name" value="flippase-like domain"/>
    <property type="match status" value="1"/>
</dbReference>
<feature type="transmembrane region" description="Helical" evidence="6">
    <location>
        <begin position="111"/>
        <end position="140"/>
    </location>
</feature>
<reference evidence="7" key="2">
    <citation type="submission" date="2005-06" db="EMBL/GenBank/DDBJ databases">
        <title>Sequencing of the draft genome and assembly of Crocosphaera watsonii WH 8501.</title>
        <authorList>
            <consortium name="US DOE Joint Genome Institute (JGI-PGF)"/>
            <person name="Copeland A."/>
            <person name="Lucas S."/>
            <person name="Lapidus A."/>
            <person name="Barry K."/>
            <person name="Detter C."/>
            <person name="Glavina T."/>
            <person name="Hammon N."/>
            <person name="Israni S."/>
            <person name="Pitluck S."/>
            <person name="Richardson P."/>
        </authorList>
    </citation>
    <scope>NUCLEOTIDE SEQUENCE [LARGE SCALE GENOMIC DNA]</scope>
    <source>
        <strain evidence="7">WH 8501</strain>
    </source>
</reference>
<evidence type="ECO:0000256" key="5">
    <source>
        <dbReference type="ARBA" id="ARBA00023136"/>
    </source>
</evidence>
<feature type="transmembrane region" description="Helical" evidence="6">
    <location>
        <begin position="286"/>
        <end position="309"/>
    </location>
</feature>
<keyword evidence="5 6" id="KW-0472">Membrane</keyword>
<feature type="transmembrane region" description="Helical" evidence="6">
    <location>
        <begin position="7"/>
        <end position="26"/>
    </location>
</feature>
<comment type="caution">
    <text evidence="7">The sequence shown here is derived from an EMBL/GenBank/DDBJ whole genome shotgun (WGS) entry which is preliminary data.</text>
</comment>
<dbReference type="OrthoDB" id="5470260at2"/>
<accession>Q4BYF1</accession>
<evidence type="ECO:0000256" key="1">
    <source>
        <dbReference type="ARBA" id="ARBA00004651"/>
    </source>
</evidence>
<dbReference type="Proteomes" id="UP000003922">
    <property type="component" value="Unassembled WGS sequence"/>
</dbReference>
<dbReference type="KEGG" id="cwa:CwatDRAFT_1331"/>
<evidence type="ECO:0000313" key="8">
    <source>
        <dbReference type="Proteomes" id="UP000003922"/>
    </source>
</evidence>
<feature type="transmembrane region" description="Helical" evidence="6">
    <location>
        <begin position="38"/>
        <end position="60"/>
    </location>
</feature>
<feature type="transmembrane region" description="Helical" evidence="6">
    <location>
        <begin position="152"/>
        <end position="170"/>
    </location>
</feature>
<dbReference type="EMBL" id="AADV02000104">
    <property type="protein sequence ID" value="EAM48934.1"/>
    <property type="molecule type" value="Genomic_DNA"/>
</dbReference>